<gene>
    <name evidence="6" type="ORF">LTR25_003376</name>
</gene>
<protein>
    <recommendedName>
        <fullName evidence="8">Ankyrin repeat protein</fullName>
    </recommendedName>
</protein>
<name>A0AAV9QB93_9PEZI</name>
<feature type="repeat" description="ANK" evidence="2">
    <location>
        <begin position="965"/>
        <end position="997"/>
    </location>
</feature>
<evidence type="ECO:0000259" key="4">
    <source>
        <dbReference type="Pfam" id="PF23239"/>
    </source>
</evidence>
<dbReference type="PRINTS" id="PR01415">
    <property type="entry name" value="ANKYRIN"/>
</dbReference>
<dbReference type="Pfam" id="PF22939">
    <property type="entry name" value="WHD_GPIID"/>
    <property type="match status" value="1"/>
</dbReference>
<dbReference type="Gene3D" id="3.40.50.300">
    <property type="entry name" value="P-loop containing nucleotide triphosphate hydrolases"/>
    <property type="match status" value="1"/>
</dbReference>
<evidence type="ECO:0000259" key="5">
    <source>
        <dbReference type="Pfam" id="PF24883"/>
    </source>
</evidence>
<proteinExistence type="predicted"/>
<feature type="repeat" description="ANK" evidence="2">
    <location>
        <begin position="933"/>
        <end position="965"/>
    </location>
</feature>
<dbReference type="InterPro" id="IPR055497">
    <property type="entry name" value="DUF7069"/>
</dbReference>
<evidence type="ECO:0000259" key="3">
    <source>
        <dbReference type="Pfam" id="PF22939"/>
    </source>
</evidence>
<dbReference type="SUPFAM" id="SSF48403">
    <property type="entry name" value="Ankyrin repeat"/>
    <property type="match status" value="1"/>
</dbReference>
<dbReference type="AlphaFoldDB" id="A0AAV9QB93"/>
<dbReference type="InterPro" id="IPR054471">
    <property type="entry name" value="GPIID_WHD"/>
</dbReference>
<dbReference type="GO" id="GO:0003824">
    <property type="term" value="F:catalytic activity"/>
    <property type="evidence" value="ECO:0007669"/>
    <property type="project" value="InterPro"/>
</dbReference>
<keyword evidence="7" id="KW-1185">Reference proteome</keyword>
<dbReference type="SMART" id="SM00248">
    <property type="entry name" value="ANK"/>
    <property type="match status" value="8"/>
</dbReference>
<dbReference type="SUPFAM" id="SSF52540">
    <property type="entry name" value="P-loop containing nucleoside triphosphate hydrolases"/>
    <property type="match status" value="1"/>
</dbReference>
<dbReference type="InterPro" id="IPR036770">
    <property type="entry name" value="Ankyrin_rpt-contain_sf"/>
</dbReference>
<dbReference type="PROSITE" id="PS50297">
    <property type="entry name" value="ANK_REP_REGION"/>
    <property type="match status" value="7"/>
</dbReference>
<feature type="repeat" description="ANK" evidence="2">
    <location>
        <begin position="998"/>
        <end position="1030"/>
    </location>
</feature>
<feature type="repeat" description="ANK" evidence="2">
    <location>
        <begin position="1115"/>
        <end position="1147"/>
    </location>
</feature>
<dbReference type="InterPro" id="IPR035994">
    <property type="entry name" value="Nucleoside_phosphorylase_sf"/>
</dbReference>
<dbReference type="Pfam" id="PF23239">
    <property type="entry name" value="DUF7069"/>
    <property type="match status" value="1"/>
</dbReference>
<evidence type="ECO:0000313" key="6">
    <source>
        <dbReference type="EMBL" id="KAK5539671.1"/>
    </source>
</evidence>
<reference evidence="6 7" key="1">
    <citation type="submission" date="2023-06" db="EMBL/GenBank/DDBJ databases">
        <title>Black Yeasts Isolated from many extreme environments.</title>
        <authorList>
            <person name="Coleine C."/>
            <person name="Stajich J.E."/>
            <person name="Selbmann L."/>
        </authorList>
    </citation>
    <scope>NUCLEOTIDE SEQUENCE [LARGE SCALE GENOMIC DNA]</scope>
    <source>
        <strain evidence="6 7">CCFEE 5887</strain>
    </source>
</reference>
<dbReference type="InterPro" id="IPR027417">
    <property type="entry name" value="P-loop_NTPase"/>
</dbReference>
<accession>A0AAV9QB93</accession>
<dbReference type="InterPro" id="IPR053137">
    <property type="entry name" value="NLR-like"/>
</dbReference>
<dbReference type="SUPFAM" id="SSF53167">
    <property type="entry name" value="Purine and uridine phosphorylases"/>
    <property type="match status" value="1"/>
</dbReference>
<dbReference type="Gene3D" id="1.25.40.20">
    <property type="entry name" value="Ankyrin repeat-containing domain"/>
    <property type="match status" value="2"/>
</dbReference>
<dbReference type="PANTHER" id="PTHR46082">
    <property type="entry name" value="ATP/GTP-BINDING PROTEIN-RELATED"/>
    <property type="match status" value="1"/>
</dbReference>
<dbReference type="InterPro" id="IPR056884">
    <property type="entry name" value="NPHP3-like_N"/>
</dbReference>
<dbReference type="Pfam" id="PF12796">
    <property type="entry name" value="Ank_2"/>
    <property type="match status" value="4"/>
</dbReference>
<evidence type="ECO:0008006" key="8">
    <source>
        <dbReference type="Google" id="ProtNLM"/>
    </source>
</evidence>
<evidence type="ECO:0000313" key="7">
    <source>
        <dbReference type="Proteomes" id="UP001345827"/>
    </source>
</evidence>
<evidence type="ECO:0000256" key="2">
    <source>
        <dbReference type="PROSITE-ProRule" id="PRU00023"/>
    </source>
</evidence>
<feature type="repeat" description="ANK" evidence="2">
    <location>
        <begin position="1083"/>
        <end position="1115"/>
    </location>
</feature>
<organism evidence="6 7">
    <name type="scientific">Vermiconidia calcicola</name>
    <dbReference type="NCBI Taxonomy" id="1690605"/>
    <lineage>
        <taxon>Eukaryota</taxon>
        <taxon>Fungi</taxon>
        <taxon>Dikarya</taxon>
        <taxon>Ascomycota</taxon>
        <taxon>Pezizomycotina</taxon>
        <taxon>Dothideomycetes</taxon>
        <taxon>Dothideomycetidae</taxon>
        <taxon>Mycosphaerellales</taxon>
        <taxon>Extremaceae</taxon>
        <taxon>Vermiconidia</taxon>
    </lineage>
</organism>
<feature type="repeat" description="ANK" evidence="2">
    <location>
        <begin position="1034"/>
        <end position="1063"/>
    </location>
</feature>
<dbReference type="Pfam" id="PF24883">
    <property type="entry name" value="NPHP3_N"/>
    <property type="match status" value="1"/>
</dbReference>
<feature type="domain" description="DUF7069" evidence="4">
    <location>
        <begin position="564"/>
        <end position="620"/>
    </location>
</feature>
<evidence type="ECO:0000256" key="1">
    <source>
        <dbReference type="ARBA" id="ARBA00022737"/>
    </source>
</evidence>
<dbReference type="Proteomes" id="UP001345827">
    <property type="component" value="Unassembled WGS sequence"/>
</dbReference>
<sequence>MTAVTAMLDIVDEPLESQDTQDNNNYVLGRMGLHNVVIACLPAGVYGTNAAATVAGNMLRTFTGLRFGLLVGTGGGIPNTRARRDIRLGDIVVSQPEGTFGGVVQYDLGKNMGEGRFKRKGSLNSPPTLLLTALSTLQSKSGLRGCKVLDHLMEMNQNHPELKDKGYVSPGAHIDHLYCSQCEPSQWWWLFWLLLVWLCPLLRCEMCENGRVRRPPRNHETPVIHYGTIASGNEVIKDAKVRDQLGREFNAVCVEMEAAGLMNNFPCIVVRGICDYADSHKNDAWQNYAAAAAAAYARWFLGQVPLHQIAKEKPIQDVVGILAELALKEETRYRSSQDRDCHQAFKTSTYEDFKDLNPSRVDGTCQWVLSHLQYRQWYDEPHDDLLWISADPGCGKSVLAKSLVDNELRNTDEHTVCYFFFKDNEAQNNVATALCALLHQLFSHQRQLIQHAIPVWEKNGDKLVKEIRDLWRILLVAARDDQAHGVTCVLDALDECRPLDRRWLIEMLSQFHTQTSTSSSTTRRGRLKFLVTSRPYDNIQAEFQKTLHDVPIIRLRGEEENDSIHKEIDLVIRMSVEKLATDKTLDDDTKDRLMTRLLGMQHRTYLWLHLAIDEIYRTFHYCLRPEEASIESLPSTVEEAYEKILARVSQEQEQKDNVKKILQIVVGARRALTIQEMAIALGIATSAQPKFLDQVKLDPSRLEDNIRDWCGLFIFINHARIYLIHQTAKEFLIGNSCSTPLPGWKHCLDPREIEKEMTRICVEYLCLEDTRHVGESLAQRFIQYRTRYRTRYRDKYELSENLNDVESLLVYSAGYWPHHLRDADTPMNGNISQLYNTDGSLYDSWFTIFWDSTHGWDKQPKGMNSIHLAAFLGHGKVLRSILQSNGQYEIDKPDECGRTALIWASDSGHEKVVQILLNAGAEVNAQAQGVQDDNSNALSAASSRGNEKIVQILLDRGADINALGDYGTALSAVSARGNEKMIQILVDRGADVNAQGGVDGNALYVASERGHEKIVQILLDRGADINAFDDFFSTALSAASARGNEKIVQILLERGADVNSQGGYYGNALSAASARADVNALGKHGTALDVASKAGHEEIVQILLNAGADVNALGKHGTALDVASKAGHEKIVQILLNAGADVQAHRGNNAAETVTS</sequence>
<dbReference type="GO" id="GO:0009116">
    <property type="term" value="P:nucleoside metabolic process"/>
    <property type="evidence" value="ECO:0007669"/>
    <property type="project" value="InterPro"/>
</dbReference>
<feature type="domain" description="GPI inositol-deacylase winged helix" evidence="3">
    <location>
        <begin position="647"/>
        <end position="736"/>
    </location>
</feature>
<feature type="repeat" description="ANK" evidence="2">
    <location>
        <begin position="896"/>
        <end position="928"/>
    </location>
</feature>
<feature type="domain" description="Nephrocystin 3-like N-terminal" evidence="5">
    <location>
        <begin position="363"/>
        <end position="534"/>
    </location>
</feature>
<dbReference type="Gene3D" id="3.40.50.1580">
    <property type="entry name" value="Nucleoside phosphorylase domain"/>
    <property type="match status" value="1"/>
</dbReference>
<keyword evidence="2" id="KW-0040">ANK repeat</keyword>
<keyword evidence="1" id="KW-0677">Repeat</keyword>
<dbReference type="EMBL" id="JAXLQG010000005">
    <property type="protein sequence ID" value="KAK5539671.1"/>
    <property type="molecule type" value="Genomic_DNA"/>
</dbReference>
<comment type="caution">
    <text evidence="6">The sequence shown here is derived from an EMBL/GenBank/DDBJ whole genome shotgun (WGS) entry which is preliminary data.</text>
</comment>
<dbReference type="PROSITE" id="PS50088">
    <property type="entry name" value="ANK_REPEAT"/>
    <property type="match status" value="7"/>
</dbReference>
<dbReference type="InterPro" id="IPR002110">
    <property type="entry name" value="Ankyrin_rpt"/>
</dbReference>
<dbReference type="PANTHER" id="PTHR46082:SF11">
    <property type="entry name" value="AAA+ ATPASE DOMAIN-CONTAINING PROTEIN-RELATED"/>
    <property type="match status" value="1"/>
</dbReference>